<comment type="caution">
    <text evidence="1">The sequence shown here is derived from an EMBL/GenBank/DDBJ whole genome shotgun (WGS) entry which is preliminary data.</text>
</comment>
<evidence type="ECO:0000313" key="2">
    <source>
        <dbReference type="Proteomes" id="UP000499080"/>
    </source>
</evidence>
<keyword evidence="2" id="KW-1185">Reference proteome</keyword>
<name>A0A4Y2AZD3_ARAVE</name>
<dbReference type="Proteomes" id="UP000499080">
    <property type="component" value="Unassembled WGS sequence"/>
</dbReference>
<evidence type="ECO:0000313" key="1">
    <source>
        <dbReference type="EMBL" id="GBL85138.1"/>
    </source>
</evidence>
<reference evidence="1 2" key="1">
    <citation type="journal article" date="2019" name="Sci. Rep.">
        <title>Orb-weaving spider Araneus ventricosus genome elucidates the spidroin gene catalogue.</title>
        <authorList>
            <person name="Kono N."/>
            <person name="Nakamura H."/>
            <person name="Ohtoshi R."/>
            <person name="Moran D.A.P."/>
            <person name="Shinohara A."/>
            <person name="Yoshida Y."/>
            <person name="Fujiwara M."/>
            <person name="Mori M."/>
            <person name="Tomita M."/>
            <person name="Arakawa K."/>
        </authorList>
    </citation>
    <scope>NUCLEOTIDE SEQUENCE [LARGE SCALE GENOMIC DNA]</scope>
</reference>
<proteinExistence type="predicted"/>
<dbReference type="AlphaFoldDB" id="A0A4Y2AZD3"/>
<organism evidence="1 2">
    <name type="scientific">Araneus ventricosus</name>
    <name type="common">Orbweaver spider</name>
    <name type="synonym">Epeira ventricosa</name>
    <dbReference type="NCBI Taxonomy" id="182803"/>
    <lineage>
        <taxon>Eukaryota</taxon>
        <taxon>Metazoa</taxon>
        <taxon>Ecdysozoa</taxon>
        <taxon>Arthropoda</taxon>
        <taxon>Chelicerata</taxon>
        <taxon>Arachnida</taxon>
        <taxon>Araneae</taxon>
        <taxon>Araneomorphae</taxon>
        <taxon>Entelegynae</taxon>
        <taxon>Araneoidea</taxon>
        <taxon>Araneidae</taxon>
        <taxon>Araneus</taxon>
    </lineage>
</organism>
<dbReference type="EMBL" id="BGPR01000041">
    <property type="protein sequence ID" value="GBL85138.1"/>
    <property type="molecule type" value="Genomic_DNA"/>
</dbReference>
<sequence>MELETSRIMKIRADPLTIPEEEMGFRGHWLVDLYTEKFSVLVPPDFTTINETKSQETTHGGSLAIKCGAIDSGFVEEKVRGAVGLSPHRADMGKLWPVGRFYPARG</sequence>
<gene>
    <name evidence="1" type="ORF">AVEN_221349_1</name>
</gene>
<protein>
    <submittedName>
        <fullName evidence="1">Uncharacterized protein</fullName>
    </submittedName>
</protein>
<accession>A0A4Y2AZD3</accession>